<gene>
    <name evidence="1" type="ORF">B8W67_18245</name>
</gene>
<dbReference type="OrthoDB" id="4753623at2"/>
<evidence type="ECO:0000313" key="2">
    <source>
        <dbReference type="Proteomes" id="UP000193577"/>
    </source>
</evidence>
<proteinExistence type="predicted"/>
<keyword evidence="2" id="KW-1185">Reference proteome</keyword>
<accession>A0A7I7SFT6</accession>
<comment type="caution">
    <text evidence="1">The sequence shown here is derived from an EMBL/GenBank/DDBJ whole genome shotgun (WGS) entry which is preliminary data.</text>
</comment>
<dbReference type="Proteomes" id="UP000193577">
    <property type="component" value="Unassembled WGS sequence"/>
</dbReference>
<reference evidence="1 2" key="1">
    <citation type="submission" date="2017-04" db="EMBL/GenBank/DDBJ databases">
        <title>The new phylogeny of genus Mycobacterium.</title>
        <authorList>
            <person name="Tortoli E."/>
            <person name="Trovato A."/>
            <person name="Cirillo D.M."/>
        </authorList>
    </citation>
    <scope>NUCLEOTIDE SEQUENCE [LARGE SCALE GENOMIC DNA]</scope>
    <source>
        <strain evidence="1 2">KCTC 19819</strain>
    </source>
</reference>
<evidence type="ECO:0000313" key="1">
    <source>
        <dbReference type="EMBL" id="OSC26944.1"/>
    </source>
</evidence>
<dbReference type="AlphaFoldDB" id="A0A7I7SFT6"/>
<organism evidence="1 2">
    <name type="scientific">Mycolicibacillus koreensis</name>
    <dbReference type="NCBI Taxonomy" id="1069220"/>
    <lineage>
        <taxon>Bacteria</taxon>
        <taxon>Bacillati</taxon>
        <taxon>Actinomycetota</taxon>
        <taxon>Actinomycetes</taxon>
        <taxon>Mycobacteriales</taxon>
        <taxon>Mycobacteriaceae</taxon>
        <taxon>Mycolicibacillus</taxon>
    </lineage>
</organism>
<dbReference type="RefSeq" id="WP_085305497.1">
    <property type="nucleotide sequence ID" value="NZ_AP022594.1"/>
</dbReference>
<sequence length="254" mass="27220">MEHGQALAAKRAVIPRRIGFIVLSAVGSATAVVGCVFHPRLAAPWVWLLVLGGLVCAAAGFVGARAATARMRYQVKQSRPRFVLMIAVMPASTLVISWLYGTVAAASGPSSLAVALLTPMALLAMFATTLNTESLFDGDADGVRFLMRGLQWRRTRIPWDDVEAIVLSSCARPDRLEIAVRTRSDAVPWERRRIVVARKLVSLDGLGWAMNQSGRDDIALLSHTAGGISLLGYSNAWARSIARYPSAAPDPAAA</sequence>
<name>A0A7I7SFT6_9MYCO</name>
<dbReference type="EMBL" id="NCXO01000060">
    <property type="protein sequence ID" value="OSC26944.1"/>
    <property type="molecule type" value="Genomic_DNA"/>
</dbReference>
<protein>
    <submittedName>
        <fullName evidence="1">Uncharacterized protein</fullName>
    </submittedName>
</protein>